<dbReference type="CDD" id="cd13432">
    <property type="entry name" value="LDT_IgD_like_2"/>
    <property type="match status" value="1"/>
</dbReference>
<dbReference type="InterPro" id="IPR005490">
    <property type="entry name" value="LD_TPept_cat_dom"/>
</dbReference>
<keyword evidence="2" id="KW-0808">Transferase</keyword>
<reference evidence="11 12" key="1">
    <citation type="submission" date="2019-07" db="EMBL/GenBank/DDBJ databases">
        <title>Tomitella cavernea sp. nov., an actinomycete isolated from soil.</title>
        <authorList>
            <person name="Cheng J."/>
        </authorList>
    </citation>
    <scope>NUCLEOTIDE SEQUENCE [LARGE SCALE GENOMIC DNA]</scope>
    <source>
        <strain evidence="11 12">HY188</strain>
    </source>
</reference>
<dbReference type="OrthoDB" id="5242354at2"/>
<dbReference type="PANTHER" id="PTHR30582:SF2">
    <property type="entry name" value="L,D-TRANSPEPTIDASE YCIB-RELATED"/>
    <property type="match status" value="1"/>
</dbReference>
<dbReference type="UniPathway" id="UPA00219"/>
<organism evidence="11 12">
    <name type="scientific">Tomitella fengzijianii</name>
    <dbReference type="NCBI Taxonomy" id="2597660"/>
    <lineage>
        <taxon>Bacteria</taxon>
        <taxon>Bacillati</taxon>
        <taxon>Actinomycetota</taxon>
        <taxon>Actinomycetes</taxon>
        <taxon>Mycobacteriales</taxon>
        <taxon>Tomitella</taxon>
    </lineage>
</organism>
<feature type="chain" id="PRO_5039106732" evidence="9">
    <location>
        <begin position="23"/>
        <end position="409"/>
    </location>
</feature>
<dbReference type="AlphaFoldDB" id="A0A516WZX2"/>
<dbReference type="Pfam" id="PF03734">
    <property type="entry name" value="YkuD"/>
    <property type="match status" value="1"/>
</dbReference>
<keyword evidence="3 7" id="KW-0133">Cell shape</keyword>
<dbReference type="SUPFAM" id="SSF141523">
    <property type="entry name" value="L,D-transpeptidase catalytic domain-like"/>
    <property type="match status" value="1"/>
</dbReference>
<dbReference type="KEGG" id="toy:FO059_02420"/>
<dbReference type="Proteomes" id="UP000317344">
    <property type="component" value="Chromosome"/>
</dbReference>
<dbReference type="Gene3D" id="2.60.40.3780">
    <property type="match status" value="1"/>
</dbReference>
<evidence type="ECO:0000313" key="11">
    <source>
        <dbReference type="EMBL" id="QDQ96404.1"/>
    </source>
</evidence>
<feature type="domain" description="L,D-TPase catalytic" evidence="10">
    <location>
        <begin position="246"/>
        <end position="381"/>
    </location>
</feature>
<dbReference type="GO" id="GO:0016746">
    <property type="term" value="F:acyltransferase activity"/>
    <property type="evidence" value="ECO:0007669"/>
    <property type="project" value="UniProtKB-KW"/>
</dbReference>
<evidence type="ECO:0000256" key="6">
    <source>
        <dbReference type="ARBA" id="ARBA00023316"/>
    </source>
</evidence>
<feature type="active site" description="Proton donor/acceptor" evidence="7">
    <location>
        <position position="339"/>
    </location>
</feature>
<name>A0A516WZX2_9ACTN</name>
<dbReference type="PROSITE" id="PS52029">
    <property type="entry name" value="LD_TPASE"/>
    <property type="match status" value="1"/>
</dbReference>
<accession>A0A516WZX2</accession>
<dbReference type="PANTHER" id="PTHR30582">
    <property type="entry name" value="L,D-TRANSPEPTIDASE"/>
    <property type="match status" value="1"/>
</dbReference>
<feature type="active site" description="Nucleophile" evidence="7">
    <location>
        <position position="357"/>
    </location>
</feature>
<dbReference type="CDD" id="cd16913">
    <property type="entry name" value="YkuD_like"/>
    <property type="match status" value="1"/>
</dbReference>
<evidence type="ECO:0000313" key="12">
    <source>
        <dbReference type="Proteomes" id="UP000317344"/>
    </source>
</evidence>
<dbReference type="GO" id="GO:0005576">
    <property type="term" value="C:extracellular region"/>
    <property type="evidence" value="ECO:0007669"/>
    <property type="project" value="TreeGrafter"/>
</dbReference>
<dbReference type="Gene3D" id="2.40.440.10">
    <property type="entry name" value="L,D-transpeptidase catalytic domain-like"/>
    <property type="match status" value="1"/>
</dbReference>
<reference evidence="11 12" key="2">
    <citation type="submission" date="2019-07" db="EMBL/GenBank/DDBJ databases">
        <authorList>
            <person name="Huang Y."/>
        </authorList>
    </citation>
    <scope>NUCLEOTIDE SEQUENCE [LARGE SCALE GENOMIC DNA]</scope>
    <source>
        <strain evidence="11 12">HY188</strain>
    </source>
</reference>
<feature type="signal peptide" evidence="9">
    <location>
        <begin position="1"/>
        <end position="22"/>
    </location>
</feature>
<dbReference type="RefSeq" id="WP_143906048.1">
    <property type="nucleotide sequence ID" value="NZ_CP041765.1"/>
</dbReference>
<dbReference type="GO" id="GO:0008360">
    <property type="term" value="P:regulation of cell shape"/>
    <property type="evidence" value="ECO:0007669"/>
    <property type="project" value="UniProtKB-UniRule"/>
</dbReference>
<dbReference type="GO" id="GO:0071972">
    <property type="term" value="F:peptidoglycan L,D-transpeptidase activity"/>
    <property type="evidence" value="ECO:0007669"/>
    <property type="project" value="TreeGrafter"/>
</dbReference>
<evidence type="ECO:0000256" key="9">
    <source>
        <dbReference type="SAM" id="SignalP"/>
    </source>
</evidence>
<evidence type="ECO:0000256" key="4">
    <source>
        <dbReference type="ARBA" id="ARBA00022984"/>
    </source>
</evidence>
<evidence type="ECO:0000256" key="5">
    <source>
        <dbReference type="ARBA" id="ARBA00023315"/>
    </source>
</evidence>
<sequence length="409" mass="43233">MRASRRMFFGLVCALLAVVTLAGCTIGGAGGGGAAGTTEAPPPTSDARITVTPGPDTPVNPLDPVEVKVDKGTLTDVVMSNSEGEKVDGVMTPDKISWKTTEPLGYAKKYTIHATAVDAKGLSTDITKSVSTLTPSNKTKLYFETTGGGAMQDGATYGVGMVIVAHFDEPIKDKAAAQKTLSVTTSPHVDGAWNWVSDSTAHWRPKDFYAPGTKVTVNAKLYGVDVGGGMYGQEDESISFTIGDAHISVADDNTKTVTVKNNGQVVRTMPTSMGMGGTQSIGGRTLSFWTQPGTYTVLGKANPVVMDSSTYGLPINSRLGYKESINWATRISNDGIYLHALASTMWAQGNTDTSHGCLNLSPGNAEWFYNFSRIGDVVKVINTGGSPLQLWQNGDWSVPWETWVGGSAV</sequence>
<keyword evidence="9" id="KW-0732">Signal</keyword>
<keyword evidence="12" id="KW-1185">Reference proteome</keyword>
<keyword evidence="5" id="KW-0012">Acyltransferase</keyword>
<dbReference type="GO" id="GO:0018104">
    <property type="term" value="P:peptidoglycan-protein cross-linking"/>
    <property type="evidence" value="ECO:0007669"/>
    <property type="project" value="TreeGrafter"/>
</dbReference>
<dbReference type="EMBL" id="CP041765">
    <property type="protein sequence ID" value="QDQ96404.1"/>
    <property type="molecule type" value="Genomic_DNA"/>
</dbReference>
<gene>
    <name evidence="11" type="ORF">FO059_02420</name>
</gene>
<evidence type="ECO:0000256" key="3">
    <source>
        <dbReference type="ARBA" id="ARBA00022960"/>
    </source>
</evidence>
<dbReference type="InterPro" id="IPR041280">
    <property type="entry name" value="Big_10"/>
</dbReference>
<dbReference type="GO" id="GO:0071555">
    <property type="term" value="P:cell wall organization"/>
    <property type="evidence" value="ECO:0007669"/>
    <property type="project" value="UniProtKB-UniRule"/>
</dbReference>
<evidence type="ECO:0000256" key="2">
    <source>
        <dbReference type="ARBA" id="ARBA00022679"/>
    </source>
</evidence>
<evidence type="ECO:0000259" key="10">
    <source>
        <dbReference type="PROSITE" id="PS52029"/>
    </source>
</evidence>
<proteinExistence type="predicted"/>
<dbReference type="InterPro" id="IPR050979">
    <property type="entry name" value="LD-transpeptidase"/>
</dbReference>
<dbReference type="Gene3D" id="2.60.40.3710">
    <property type="match status" value="1"/>
</dbReference>
<dbReference type="PROSITE" id="PS51257">
    <property type="entry name" value="PROKAR_LIPOPROTEIN"/>
    <property type="match status" value="1"/>
</dbReference>
<evidence type="ECO:0000256" key="7">
    <source>
        <dbReference type="PROSITE-ProRule" id="PRU01373"/>
    </source>
</evidence>
<evidence type="ECO:0000256" key="1">
    <source>
        <dbReference type="ARBA" id="ARBA00004752"/>
    </source>
</evidence>
<protein>
    <submittedName>
        <fullName evidence="11">L,D-transpeptidase family protein</fullName>
    </submittedName>
</protein>
<keyword evidence="6 7" id="KW-0961">Cell wall biogenesis/degradation</keyword>
<comment type="pathway">
    <text evidence="1 7">Cell wall biogenesis; peptidoglycan biosynthesis.</text>
</comment>
<evidence type="ECO:0000256" key="8">
    <source>
        <dbReference type="SAM" id="MobiDB-lite"/>
    </source>
</evidence>
<keyword evidence="4 7" id="KW-0573">Peptidoglycan synthesis</keyword>
<feature type="region of interest" description="Disordered" evidence="8">
    <location>
        <begin position="30"/>
        <end position="61"/>
    </location>
</feature>
<dbReference type="Pfam" id="PF17964">
    <property type="entry name" value="Big_10"/>
    <property type="match status" value="1"/>
</dbReference>
<dbReference type="InterPro" id="IPR038063">
    <property type="entry name" value="Transpep_catalytic_dom"/>
</dbReference>